<proteinExistence type="predicted"/>
<gene>
    <name evidence="3" type="ORF">PV05_02762</name>
</gene>
<evidence type="ECO:0000256" key="1">
    <source>
        <dbReference type="SAM" id="MobiDB-lite"/>
    </source>
</evidence>
<feature type="transmembrane region" description="Helical" evidence="2">
    <location>
        <begin position="149"/>
        <end position="169"/>
    </location>
</feature>
<dbReference type="OrthoDB" id="4117766at2759"/>
<dbReference type="Pfam" id="PF02116">
    <property type="entry name" value="STE2"/>
    <property type="match status" value="1"/>
</dbReference>
<feature type="transmembrane region" description="Helical" evidence="2">
    <location>
        <begin position="271"/>
        <end position="293"/>
    </location>
</feature>
<keyword evidence="4" id="KW-1185">Reference proteome</keyword>
<dbReference type="InterPro" id="IPR027458">
    <property type="entry name" value="STE2_TM1-TM2_sf"/>
</dbReference>
<dbReference type="RefSeq" id="XP_013318805.1">
    <property type="nucleotide sequence ID" value="XM_013463351.1"/>
</dbReference>
<dbReference type="InterPro" id="IPR000366">
    <property type="entry name" value="GPCR_STE2"/>
</dbReference>
<feature type="transmembrane region" description="Helical" evidence="2">
    <location>
        <begin position="181"/>
        <end position="205"/>
    </location>
</feature>
<dbReference type="PANTHER" id="PTHR28009">
    <property type="entry name" value="PHEROMONE ALPHA FACTOR RECEPTOR"/>
    <property type="match status" value="1"/>
</dbReference>
<dbReference type="GO" id="GO:0038038">
    <property type="term" value="C:G protein-coupled receptor homodimeric complex"/>
    <property type="evidence" value="ECO:0007669"/>
    <property type="project" value="TreeGrafter"/>
</dbReference>
<sequence>MSAVVNSAMPVGHATSFPTAGIGGQYYNNPSFEVPVYSHGARRTLTWQMIDAWNQYSLNYAIGEGIATGLVWAALIYLLALTPSRKRTTLFHSFLLAGLIFMMIHLMLDIISVVTPGLSASSAYVVLTRDISSSIWTTQYTALYAATRVTNWLAIISASLCLWLQAKGLMSGLKVRFPTVYYILLTYLALSSLAALIASMVYWIYQITVIHDDITYPAFFAKMLRNVYLIIYAISIGSYSLVNVCSVMNIIWKRPSSVLTPHSAYHSALNLVGLLGAQSFIVPLIFCILQIVYTDNQMTLPAALLLPSVYLILPLGSLFMSVKSADIDNQKKEEVILVSPQKPMFSPMKSNVHKSPSLTACTVTGSEPSSFMLDDATIRETPTKNAANSAERDLQIIDWEKGVEKSQETESILHHKASHTNEKEPLEV</sequence>
<dbReference type="EMBL" id="KN847318">
    <property type="protein sequence ID" value="KIW58221.1"/>
    <property type="molecule type" value="Genomic_DNA"/>
</dbReference>
<protein>
    <submittedName>
        <fullName evidence="3">Uncharacterized protein</fullName>
    </submittedName>
</protein>
<name>A0A0D2C0F9_9EURO</name>
<evidence type="ECO:0000313" key="4">
    <source>
        <dbReference type="Proteomes" id="UP000054342"/>
    </source>
</evidence>
<feature type="transmembrane region" description="Helical" evidence="2">
    <location>
        <begin position="93"/>
        <end position="114"/>
    </location>
</feature>
<dbReference type="PANTHER" id="PTHR28009:SF1">
    <property type="entry name" value="PHEROMONE ALPHA FACTOR RECEPTOR"/>
    <property type="match status" value="1"/>
</dbReference>
<dbReference type="GeneID" id="25324670"/>
<accession>A0A0D2C0F9</accession>
<dbReference type="GO" id="GO:0004932">
    <property type="term" value="F:mating-type factor pheromone receptor activity"/>
    <property type="evidence" value="ECO:0007669"/>
    <property type="project" value="InterPro"/>
</dbReference>
<feature type="region of interest" description="Disordered" evidence="1">
    <location>
        <begin position="407"/>
        <end position="428"/>
    </location>
</feature>
<reference evidence="3 4" key="1">
    <citation type="submission" date="2015-01" db="EMBL/GenBank/DDBJ databases">
        <title>The Genome Sequence of Exophiala xenobiotica CBS118157.</title>
        <authorList>
            <consortium name="The Broad Institute Genomics Platform"/>
            <person name="Cuomo C."/>
            <person name="de Hoog S."/>
            <person name="Gorbushina A."/>
            <person name="Stielow B."/>
            <person name="Teixiera M."/>
            <person name="Abouelleil A."/>
            <person name="Chapman S.B."/>
            <person name="Priest M."/>
            <person name="Young S.K."/>
            <person name="Wortman J."/>
            <person name="Nusbaum C."/>
            <person name="Birren B."/>
        </authorList>
    </citation>
    <scope>NUCLEOTIDE SEQUENCE [LARGE SCALE GENOMIC DNA]</scope>
    <source>
        <strain evidence="3 4">CBS 118157</strain>
    </source>
</reference>
<dbReference type="Proteomes" id="UP000054342">
    <property type="component" value="Unassembled WGS sequence"/>
</dbReference>
<feature type="transmembrane region" description="Helical" evidence="2">
    <location>
        <begin position="60"/>
        <end position="81"/>
    </location>
</feature>
<keyword evidence="2" id="KW-0812">Transmembrane</keyword>
<dbReference type="Gene3D" id="1.10.287.920">
    <property type="entry name" value="Pheromone alpha factor receptor"/>
    <property type="match status" value="1"/>
</dbReference>
<organism evidence="3 4">
    <name type="scientific">Exophiala xenobiotica</name>
    <dbReference type="NCBI Taxonomy" id="348802"/>
    <lineage>
        <taxon>Eukaryota</taxon>
        <taxon>Fungi</taxon>
        <taxon>Dikarya</taxon>
        <taxon>Ascomycota</taxon>
        <taxon>Pezizomycotina</taxon>
        <taxon>Eurotiomycetes</taxon>
        <taxon>Chaetothyriomycetidae</taxon>
        <taxon>Chaetothyriales</taxon>
        <taxon>Herpotrichiellaceae</taxon>
        <taxon>Exophiala</taxon>
    </lineage>
</organism>
<feature type="transmembrane region" description="Helical" evidence="2">
    <location>
        <begin position="299"/>
        <end position="322"/>
    </location>
</feature>
<dbReference type="HOGENOM" id="CLU_052687_0_0_1"/>
<evidence type="ECO:0000256" key="2">
    <source>
        <dbReference type="SAM" id="Phobius"/>
    </source>
</evidence>
<feature type="transmembrane region" description="Helical" evidence="2">
    <location>
        <begin position="225"/>
        <end position="251"/>
    </location>
</feature>
<evidence type="ECO:0000313" key="3">
    <source>
        <dbReference type="EMBL" id="KIW58221.1"/>
    </source>
</evidence>
<keyword evidence="2" id="KW-0472">Membrane</keyword>
<keyword evidence="2" id="KW-1133">Transmembrane helix</keyword>
<dbReference type="GO" id="GO:0000750">
    <property type="term" value="P:pheromone-dependent signal transduction involved in conjugation with cellular fusion"/>
    <property type="evidence" value="ECO:0007669"/>
    <property type="project" value="TreeGrafter"/>
</dbReference>
<dbReference type="AlphaFoldDB" id="A0A0D2C0F9"/>